<keyword evidence="1" id="KW-0175">Coiled coil</keyword>
<feature type="coiled-coil region" evidence="1">
    <location>
        <begin position="170"/>
        <end position="318"/>
    </location>
</feature>
<evidence type="ECO:0000256" key="1">
    <source>
        <dbReference type="SAM" id="Coils"/>
    </source>
</evidence>
<organism evidence="2 3">
    <name type="scientific">Azotobacter bryophylli</name>
    <dbReference type="NCBI Taxonomy" id="1986537"/>
    <lineage>
        <taxon>Bacteria</taxon>
        <taxon>Pseudomonadati</taxon>
        <taxon>Pseudomonadota</taxon>
        <taxon>Gammaproteobacteria</taxon>
        <taxon>Pseudomonadales</taxon>
        <taxon>Pseudomonadaceae</taxon>
        <taxon>Azotobacter</taxon>
    </lineage>
</organism>
<keyword evidence="3" id="KW-1185">Reference proteome</keyword>
<sequence length="429" mass="48376">MQKKPQMVEAVMFFSEGGIAKEMLLPEFEAVLDGVVNLPELADQQIRLAHVLINSRLQVQTCVFFYLDFDDSGAADPGWNLPLRRLADRGETGPDLGAGPIRLVCRSRCPVPWHQMHLWDPEPNDLLLLRDAVRRNQLGLLCEEELPPRTARSLTKEDAHRGAADSDGERLKAARLIKRQRQHLQDLNREHSEALARLQLAADEREKRSQAEIRQLRAALCGQQGANASLVEQLQVKAESLEQTREALARLAELEVSRRNELEAVSGQIHNEMEARVAELQRRIKLRDAECFTLNDQKARMQEELDRLKGELERQAAQGVERVLGQLAQQGMVFVVYHPGAGHLTIPLQDIARYLENPMAYAAAKCFVGEEQYRQWLSHFQQPTCEAVLTSGGRCALPIDRIDSPARFVSGESNCCSRHRAGNRLRNAS</sequence>
<dbReference type="EMBL" id="JBHRSJ010000031">
    <property type="protein sequence ID" value="MFC2973519.1"/>
    <property type="molecule type" value="Genomic_DNA"/>
</dbReference>
<reference evidence="3" key="1">
    <citation type="journal article" date="2019" name="Int. J. Syst. Evol. Microbiol.">
        <title>The Global Catalogue of Microorganisms (GCM) 10K type strain sequencing project: providing services to taxonomists for standard genome sequencing and annotation.</title>
        <authorList>
            <consortium name="The Broad Institute Genomics Platform"/>
            <consortium name="The Broad Institute Genome Sequencing Center for Infectious Disease"/>
            <person name="Wu L."/>
            <person name="Ma J."/>
        </authorList>
    </citation>
    <scope>NUCLEOTIDE SEQUENCE [LARGE SCALE GENOMIC DNA]</scope>
    <source>
        <strain evidence="3">KCTC 62195</strain>
    </source>
</reference>
<evidence type="ECO:0000313" key="3">
    <source>
        <dbReference type="Proteomes" id="UP001595457"/>
    </source>
</evidence>
<gene>
    <name evidence="2" type="ORF">ACFOJE_15045</name>
</gene>
<proteinExistence type="predicted"/>
<comment type="caution">
    <text evidence="2">The sequence shown here is derived from an EMBL/GenBank/DDBJ whole genome shotgun (WGS) entry which is preliminary data.</text>
</comment>
<protein>
    <submittedName>
        <fullName evidence="2">Chromosome partitioning protein ParA</fullName>
    </submittedName>
</protein>
<dbReference type="RefSeq" id="WP_377815270.1">
    <property type="nucleotide sequence ID" value="NZ_JBHRSJ010000031.1"/>
</dbReference>
<accession>A0ABV7AVD7</accession>
<dbReference type="Proteomes" id="UP001595457">
    <property type="component" value="Unassembled WGS sequence"/>
</dbReference>
<evidence type="ECO:0000313" key="2">
    <source>
        <dbReference type="EMBL" id="MFC2973519.1"/>
    </source>
</evidence>
<name>A0ABV7AVD7_9GAMM</name>